<evidence type="ECO:0000256" key="6">
    <source>
        <dbReference type="ARBA" id="ARBA00022692"/>
    </source>
</evidence>
<proteinExistence type="inferred from homology"/>
<keyword evidence="14" id="KW-0732">Signal</keyword>
<keyword evidence="4 13" id="KW-0328">Glycosyltransferase</keyword>
<evidence type="ECO:0000256" key="1">
    <source>
        <dbReference type="ARBA" id="ARBA00004323"/>
    </source>
</evidence>
<keyword evidence="16" id="KW-1185">Reference proteome</keyword>
<dbReference type="Proteomes" id="UP000001646">
    <property type="component" value="Chromosome 2"/>
</dbReference>
<evidence type="ECO:0000256" key="3">
    <source>
        <dbReference type="ARBA" id="ARBA00008661"/>
    </source>
</evidence>
<evidence type="ECO:0000256" key="5">
    <source>
        <dbReference type="ARBA" id="ARBA00022679"/>
    </source>
</evidence>
<evidence type="ECO:0000256" key="11">
    <source>
        <dbReference type="ARBA" id="ARBA00023136"/>
    </source>
</evidence>
<evidence type="ECO:0000256" key="7">
    <source>
        <dbReference type="ARBA" id="ARBA00022968"/>
    </source>
</evidence>
<dbReference type="eggNOG" id="KOG2287">
    <property type="taxonomic scope" value="Eukaryota"/>
</dbReference>
<dbReference type="EC" id="2.4.1.-" evidence="13"/>
<keyword evidence="11" id="KW-0472">Membrane</keyword>
<dbReference type="GeneID" id="100556689"/>
<dbReference type="InParanoid" id="G1KRB9"/>
<evidence type="ECO:0000256" key="12">
    <source>
        <dbReference type="ARBA" id="ARBA00023180"/>
    </source>
</evidence>
<evidence type="ECO:0000256" key="8">
    <source>
        <dbReference type="ARBA" id="ARBA00022989"/>
    </source>
</evidence>
<keyword evidence="9 13" id="KW-0333">Golgi apparatus</keyword>
<dbReference type="Pfam" id="PF01762">
    <property type="entry name" value="Galactosyl_T"/>
    <property type="match status" value="1"/>
</dbReference>
<feature type="signal peptide" evidence="14">
    <location>
        <begin position="1"/>
        <end position="29"/>
    </location>
</feature>
<dbReference type="PANTHER" id="PTHR11214">
    <property type="entry name" value="BETA-1,3-N-ACETYLGLUCOSAMINYLTRANSFERASE"/>
    <property type="match status" value="1"/>
</dbReference>
<keyword evidence="5" id="KW-0808">Transferase</keyword>
<gene>
    <name evidence="15" type="primary">LOC100556689</name>
</gene>
<dbReference type="Ensembl" id="ENSACAT00000015658.3">
    <property type="protein sequence ID" value="ENSACAP00000015345.3"/>
    <property type="gene ID" value="ENSACAG00000015630.3"/>
</dbReference>
<comment type="similarity">
    <text evidence="3 13">Belongs to the glycosyltransferase 31 family.</text>
</comment>
<comment type="subcellular location">
    <subcellularLocation>
        <location evidence="1 13">Golgi apparatus membrane</location>
        <topology evidence="1 13">Single-pass type II membrane protein</topology>
    </subcellularLocation>
</comment>
<dbReference type="HOGENOM" id="CLU_036849_2_1_1"/>
<dbReference type="InterPro" id="IPR002659">
    <property type="entry name" value="Glyco_trans_31"/>
</dbReference>
<dbReference type="AlphaFoldDB" id="G1KRB9"/>
<evidence type="ECO:0000256" key="13">
    <source>
        <dbReference type="RuleBase" id="RU363063"/>
    </source>
</evidence>
<dbReference type="GO" id="GO:0006629">
    <property type="term" value="P:lipid metabolic process"/>
    <property type="evidence" value="ECO:0007669"/>
    <property type="project" value="UniProtKB-KW"/>
</dbReference>
<dbReference type="STRING" id="28377.ENSACAP00000015345"/>
<keyword evidence="12" id="KW-0325">Glycoprotein</keyword>
<sequence length="372" mass="42774">MKAFMCHSQGFPTLMLLVLCSMFLFLLVATPEREVSEVSPLLLKLFSNPQSSPGSAQMLRSIPEFEWESALELEKKRFLALQTPAHPTASTRHPLEVVYSDGYKFRLNEPDKCQKISPFLVLFVITEPQDIAKREAIRKTWGNESSVPGVSILRLFLTGLHPRFGSPLQNLLEEESSIYRDIVQQDFLDTYNNLTLKTLMGMEWISKFCPNASYVMKADSDIFLNVEYLVSQLLHPHLPPKKDYMTGYIYRNTKPIRSKAYKWYVPREVYPNDTYPPYCGGPGYVLSGDLAQKIYQVAQTIRIINMEDSFIGICLHKLGISVTDSPWGLFNVYKITYEKCRFSKVVVVHHFGPEELLQIWPNFQDQNETCKS</sequence>
<name>G1KRB9_ANOCA</name>
<evidence type="ECO:0000313" key="16">
    <source>
        <dbReference type="Proteomes" id="UP000001646"/>
    </source>
</evidence>
<evidence type="ECO:0000256" key="4">
    <source>
        <dbReference type="ARBA" id="ARBA00022676"/>
    </source>
</evidence>
<evidence type="ECO:0000256" key="9">
    <source>
        <dbReference type="ARBA" id="ARBA00023034"/>
    </source>
</evidence>
<dbReference type="GeneTree" id="ENSGT00940000163421"/>
<dbReference type="GO" id="GO:0000139">
    <property type="term" value="C:Golgi membrane"/>
    <property type="evidence" value="ECO:0000318"/>
    <property type="project" value="GO_Central"/>
</dbReference>
<dbReference type="GO" id="GO:0006493">
    <property type="term" value="P:protein O-linked glycosylation"/>
    <property type="evidence" value="ECO:0000318"/>
    <property type="project" value="GO_Central"/>
</dbReference>
<evidence type="ECO:0000313" key="15">
    <source>
        <dbReference type="Ensembl" id="ENSACAP00000015345.3"/>
    </source>
</evidence>
<dbReference type="PANTHER" id="PTHR11214:SF151">
    <property type="entry name" value="HEXOSYLTRANSFERASE"/>
    <property type="match status" value="1"/>
</dbReference>
<dbReference type="FunFam" id="3.90.550.50:FF:000001">
    <property type="entry name" value="Hexosyltransferase"/>
    <property type="match status" value="1"/>
</dbReference>
<evidence type="ECO:0000256" key="2">
    <source>
        <dbReference type="ARBA" id="ARBA00004922"/>
    </source>
</evidence>
<dbReference type="Bgee" id="ENSACAG00000015630">
    <property type="expression patterns" value="Expressed in lung and 1 other cell type or tissue"/>
</dbReference>
<dbReference type="KEGG" id="acs:100556689"/>
<keyword evidence="10" id="KW-0443">Lipid metabolism</keyword>
<keyword evidence="7" id="KW-0735">Signal-anchor</keyword>
<reference evidence="15" key="3">
    <citation type="submission" date="2025-09" db="UniProtKB">
        <authorList>
            <consortium name="Ensembl"/>
        </authorList>
    </citation>
    <scope>IDENTIFICATION</scope>
</reference>
<keyword evidence="6" id="KW-0812">Transmembrane</keyword>
<organism evidence="15 16">
    <name type="scientific">Anolis carolinensis</name>
    <name type="common">Green anole</name>
    <name type="synonym">American chameleon</name>
    <dbReference type="NCBI Taxonomy" id="28377"/>
    <lineage>
        <taxon>Eukaryota</taxon>
        <taxon>Metazoa</taxon>
        <taxon>Chordata</taxon>
        <taxon>Craniata</taxon>
        <taxon>Vertebrata</taxon>
        <taxon>Euteleostomi</taxon>
        <taxon>Lepidosauria</taxon>
        <taxon>Squamata</taxon>
        <taxon>Bifurcata</taxon>
        <taxon>Unidentata</taxon>
        <taxon>Episquamata</taxon>
        <taxon>Toxicofera</taxon>
        <taxon>Iguania</taxon>
        <taxon>Dactyloidae</taxon>
        <taxon>Anolis</taxon>
    </lineage>
</organism>
<keyword evidence="8" id="KW-1133">Transmembrane helix</keyword>
<comment type="pathway">
    <text evidence="2">Protein modification; protein glycosylation.</text>
</comment>
<evidence type="ECO:0000256" key="14">
    <source>
        <dbReference type="SAM" id="SignalP"/>
    </source>
</evidence>
<reference evidence="15 16" key="1">
    <citation type="submission" date="2009-12" db="EMBL/GenBank/DDBJ databases">
        <title>The Genome Sequence of Anolis carolinensis (Green Anole Lizard).</title>
        <authorList>
            <consortium name="The Genome Sequencing Platform"/>
            <person name="Di Palma F."/>
            <person name="Alfoldi J."/>
            <person name="Heiman D."/>
            <person name="Young S."/>
            <person name="Grabherr M."/>
            <person name="Johnson J."/>
            <person name="Lander E.S."/>
            <person name="Lindblad-Toh K."/>
        </authorList>
    </citation>
    <scope>NUCLEOTIDE SEQUENCE [LARGE SCALE GENOMIC DNA]</scope>
    <source>
        <strain evidence="15 16">JBL SC #1</strain>
    </source>
</reference>
<evidence type="ECO:0000256" key="10">
    <source>
        <dbReference type="ARBA" id="ARBA00023098"/>
    </source>
</evidence>
<dbReference type="OrthoDB" id="5957813at2759"/>
<protein>
    <recommendedName>
        <fullName evidence="13">Hexosyltransferase</fullName>
        <ecNumber evidence="13">2.4.1.-</ecNumber>
    </recommendedName>
</protein>
<dbReference type="Gene3D" id="3.90.550.50">
    <property type="match status" value="1"/>
</dbReference>
<dbReference type="GO" id="GO:0008499">
    <property type="term" value="F:N-acetyl-beta-D-glucosaminide beta-(1,3)-galactosyltransferase activity"/>
    <property type="evidence" value="ECO:0000318"/>
    <property type="project" value="GO_Central"/>
</dbReference>
<feature type="chain" id="PRO_5003413014" description="Hexosyltransferase" evidence="14">
    <location>
        <begin position="30"/>
        <end position="372"/>
    </location>
</feature>
<accession>G1KRB9</accession>
<reference evidence="15" key="2">
    <citation type="submission" date="2025-08" db="UniProtKB">
        <authorList>
            <consortium name="Ensembl"/>
        </authorList>
    </citation>
    <scope>IDENTIFICATION</scope>
</reference>